<dbReference type="EMBL" id="KV878350">
    <property type="protein sequence ID" value="OJJ43881.1"/>
    <property type="molecule type" value="Genomic_DNA"/>
</dbReference>
<proteinExistence type="predicted"/>
<evidence type="ECO:0000313" key="2">
    <source>
        <dbReference type="Proteomes" id="UP000184188"/>
    </source>
</evidence>
<accession>A0A1L9S9N4</accession>
<dbReference type="PANTHER" id="PTHR40628">
    <property type="entry name" value="CHROMO DOMAIN-CONTAINING PROTEIN"/>
    <property type="match status" value="1"/>
</dbReference>
<dbReference type="STRING" id="1073090.A0A1L9S9N4"/>
<organism evidence="1 2">
    <name type="scientific">Penicilliopsis zonata CBS 506.65</name>
    <dbReference type="NCBI Taxonomy" id="1073090"/>
    <lineage>
        <taxon>Eukaryota</taxon>
        <taxon>Fungi</taxon>
        <taxon>Dikarya</taxon>
        <taxon>Ascomycota</taxon>
        <taxon>Pezizomycotina</taxon>
        <taxon>Eurotiomycetes</taxon>
        <taxon>Eurotiomycetidae</taxon>
        <taxon>Eurotiales</taxon>
        <taxon>Aspergillaceae</taxon>
        <taxon>Penicilliopsis</taxon>
    </lineage>
</organism>
<dbReference type="RefSeq" id="XP_022578391.1">
    <property type="nucleotide sequence ID" value="XM_022730347.1"/>
</dbReference>
<dbReference type="Proteomes" id="UP000184188">
    <property type="component" value="Unassembled WGS sequence"/>
</dbReference>
<gene>
    <name evidence="1" type="ORF">ASPZODRAFT_891110</name>
</gene>
<keyword evidence="2" id="KW-1185">Reference proteome</keyword>
<dbReference type="GeneID" id="34616811"/>
<dbReference type="AlphaFoldDB" id="A0A1L9S9N4"/>
<name>A0A1L9S9N4_9EURO</name>
<protein>
    <submittedName>
        <fullName evidence="1">Uncharacterized protein</fullName>
    </submittedName>
</protein>
<dbReference type="PANTHER" id="PTHR40628:SF1">
    <property type="entry name" value="CHROMO DOMAIN-CONTAINING PROTEIN"/>
    <property type="match status" value="1"/>
</dbReference>
<dbReference type="VEuPathDB" id="FungiDB:ASPZODRAFT_891110"/>
<evidence type="ECO:0000313" key="1">
    <source>
        <dbReference type="EMBL" id="OJJ43881.1"/>
    </source>
</evidence>
<dbReference type="OrthoDB" id="4232400at2759"/>
<reference evidence="2" key="1">
    <citation type="journal article" date="2017" name="Genome Biol.">
        <title>Comparative genomics reveals high biological diversity and specific adaptations in the industrially and medically important fungal genus Aspergillus.</title>
        <authorList>
            <person name="de Vries R.P."/>
            <person name="Riley R."/>
            <person name="Wiebenga A."/>
            <person name="Aguilar-Osorio G."/>
            <person name="Amillis S."/>
            <person name="Uchima C.A."/>
            <person name="Anderluh G."/>
            <person name="Asadollahi M."/>
            <person name="Askin M."/>
            <person name="Barry K."/>
            <person name="Battaglia E."/>
            <person name="Bayram O."/>
            <person name="Benocci T."/>
            <person name="Braus-Stromeyer S.A."/>
            <person name="Caldana C."/>
            <person name="Canovas D."/>
            <person name="Cerqueira G.C."/>
            <person name="Chen F."/>
            <person name="Chen W."/>
            <person name="Choi C."/>
            <person name="Clum A."/>
            <person name="Dos Santos R.A."/>
            <person name="Damasio A.R."/>
            <person name="Diallinas G."/>
            <person name="Emri T."/>
            <person name="Fekete E."/>
            <person name="Flipphi M."/>
            <person name="Freyberg S."/>
            <person name="Gallo A."/>
            <person name="Gournas C."/>
            <person name="Habgood R."/>
            <person name="Hainaut M."/>
            <person name="Harispe M.L."/>
            <person name="Henrissat B."/>
            <person name="Hilden K.S."/>
            <person name="Hope R."/>
            <person name="Hossain A."/>
            <person name="Karabika E."/>
            <person name="Karaffa L."/>
            <person name="Karanyi Z."/>
            <person name="Krasevec N."/>
            <person name="Kuo A."/>
            <person name="Kusch H."/>
            <person name="LaButti K."/>
            <person name="Lagendijk E.L."/>
            <person name="Lapidus A."/>
            <person name="Levasseur A."/>
            <person name="Lindquist E."/>
            <person name="Lipzen A."/>
            <person name="Logrieco A.F."/>
            <person name="MacCabe A."/>
            <person name="Maekelae M.R."/>
            <person name="Malavazi I."/>
            <person name="Melin P."/>
            <person name="Meyer V."/>
            <person name="Mielnichuk N."/>
            <person name="Miskei M."/>
            <person name="Molnar A.P."/>
            <person name="Mule G."/>
            <person name="Ngan C.Y."/>
            <person name="Orejas M."/>
            <person name="Orosz E."/>
            <person name="Ouedraogo J.P."/>
            <person name="Overkamp K.M."/>
            <person name="Park H.-S."/>
            <person name="Perrone G."/>
            <person name="Piumi F."/>
            <person name="Punt P.J."/>
            <person name="Ram A.F."/>
            <person name="Ramon A."/>
            <person name="Rauscher S."/>
            <person name="Record E."/>
            <person name="Riano-Pachon D.M."/>
            <person name="Robert V."/>
            <person name="Roehrig J."/>
            <person name="Ruller R."/>
            <person name="Salamov A."/>
            <person name="Salih N.S."/>
            <person name="Samson R.A."/>
            <person name="Sandor E."/>
            <person name="Sanguinetti M."/>
            <person name="Schuetze T."/>
            <person name="Sepcic K."/>
            <person name="Shelest E."/>
            <person name="Sherlock G."/>
            <person name="Sophianopoulou V."/>
            <person name="Squina F.M."/>
            <person name="Sun H."/>
            <person name="Susca A."/>
            <person name="Todd R.B."/>
            <person name="Tsang A."/>
            <person name="Unkles S.E."/>
            <person name="van de Wiele N."/>
            <person name="van Rossen-Uffink D."/>
            <person name="Oliveira J.V."/>
            <person name="Vesth T.C."/>
            <person name="Visser J."/>
            <person name="Yu J.-H."/>
            <person name="Zhou M."/>
            <person name="Andersen M.R."/>
            <person name="Archer D.B."/>
            <person name="Baker S.E."/>
            <person name="Benoit I."/>
            <person name="Brakhage A.A."/>
            <person name="Braus G.H."/>
            <person name="Fischer R."/>
            <person name="Frisvad J.C."/>
            <person name="Goldman G.H."/>
            <person name="Houbraken J."/>
            <person name="Oakley B."/>
            <person name="Pocsi I."/>
            <person name="Scazzocchio C."/>
            <person name="Seiboth B."/>
            <person name="vanKuyk P.A."/>
            <person name="Wortman J."/>
            <person name="Dyer P.S."/>
            <person name="Grigoriev I.V."/>
        </authorList>
    </citation>
    <scope>NUCLEOTIDE SEQUENCE [LARGE SCALE GENOMIC DNA]</scope>
    <source>
        <strain evidence="2">CBS 506.65</strain>
    </source>
</reference>
<sequence length="122" mass="12678">MMGNMMEVVGIGTVELPTKTLPNLTGPDSHGTLRLKMVLHCPSARCNIVGVPITGDYGVIVSGYVGASGHAGTVTGLSDRRPVAYFMPSVGSFPLLEVQLSEPPVGPVVGPSPFNPSQAYIN</sequence>